<dbReference type="Pfam" id="PF08615">
    <property type="entry name" value="RNase_H2_suC"/>
    <property type="match status" value="1"/>
</dbReference>
<name>A0A1Y1Z3D6_9FUNG</name>
<sequence>MDIHISADSVNTAETSNGLHLLPCKIEYDGAAKVEGFFIQTTEPESGSTSSFRGRMLKATNVALPEGYKGYVFREAKNYEEEGRTWRATRKFEQFQVWAHDTEPTPSNNAVIKAMDWLQASELIHTPLPVPEVD</sequence>
<dbReference type="GO" id="GO:0006401">
    <property type="term" value="P:RNA catabolic process"/>
    <property type="evidence" value="ECO:0007669"/>
    <property type="project" value="InterPro"/>
</dbReference>
<dbReference type="STRING" id="1314790.A0A1Y1Z3D6"/>
<dbReference type="InterPro" id="IPR013924">
    <property type="entry name" value="RNase_H2_suC"/>
</dbReference>
<accession>A0A1Y1Z3D6</accession>
<proteinExistence type="predicted"/>
<dbReference type="GO" id="GO:0032299">
    <property type="term" value="C:ribonuclease H2 complex"/>
    <property type="evidence" value="ECO:0007669"/>
    <property type="project" value="InterPro"/>
</dbReference>
<dbReference type="EMBL" id="MCFE01000033">
    <property type="protein sequence ID" value="ORY04624.1"/>
    <property type="molecule type" value="Genomic_DNA"/>
</dbReference>
<reference evidence="1 2" key="1">
    <citation type="submission" date="2016-07" db="EMBL/GenBank/DDBJ databases">
        <title>Pervasive Adenine N6-methylation of Active Genes in Fungi.</title>
        <authorList>
            <consortium name="DOE Joint Genome Institute"/>
            <person name="Mondo S.J."/>
            <person name="Dannebaum R.O."/>
            <person name="Kuo R.C."/>
            <person name="Labutti K."/>
            <person name="Haridas S."/>
            <person name="Kuo A."/>
            <person name="Salamov A."/>
            <person name="Ahrendt S.R."/>
            <person name="Lipzen A."/>
            <person name="Sullivan W."/>
            <person name="Andreopoulos W.B."/>
            <person name="Clum A."/>
            <person name="Lindquist E."/>
            <person name="Daum C."/>
            <person name="Ramamoorthy G.K."/>
            <person name="Gryganskyi A."/>
            <person name="Culley D."/>
            <person name="Magnuson J.K."/>
            <person name="James T.Y."/>
            <person name="O'Malley M.A."/>
            <person name="Stajich J.E."/>
            <person name="Spatafora J.W."/>
            <person name="Visel A."/>
            <person name="Grigoriev I.V."/>
        </authorList>
    </citation>
    <scope>NUCLEOTIDE SEQUENCE [LARGE SCALE GENOMIC DNA]</scope>
    <source>
        <strain evidence="1 2">CBS 931.73</strain>
    </source>
</reference>
<dbReference type="PANTHER" id="PTHR47204">
    <property type="entry name" value="OS02G0168900 PROTEIN"/>
    <property type="match status" value="1"/>
</dbReference>
<dbReference type="AlphaFoldDB" id="A0A1Y1Z3D6"/>
<gene>
    <name evidence="1" type="ORF">K493DRAFT_52108</name>
</gene>
<dbReference type="InParanoid" id="A0A1Y1Z3D6"/>
<dbReference type="Gene3D" id="2.40.128.680">
    <property type="match status" value="1"/>
</dbReference>
<evidence type="ECO:0000313" key="2">
    <source>
        <dbReference type="Proteomes" id="UP000193498"/>
    </source>
</evidence>
<organism evidence="1 2">
    <name type="scientific">Basidiobolus meristosporus CBS 931.73</name>
    <dbReference type="NCBI Taxonomy" id="1314790"/>
    <lineage>
        <taxon>Eukaryota</taxon>
        <taxon>Fungi</taxon>
        <taxon>Fungi incertae sedis</taxon>
        <taxon>Zoopagomycota</taxon>
        <taxon>Entomophthoromycotina</taxon>
        <taxon>Basidiobolomycetes</taxon>
        <taxon>Basidiobolales</taxon>
        <taxon>Basidiobolaceae</taxon>
        <taxon>Basidiobolus</taxon>
    </lineage>
</organism>
<dbReference type="Proteomes" id="UP000193498">
    <property type="component" value="Unassembled WGS sequence"/>
</dbReference>
<keyword evidence="2" id="KW-1185">Reference proteome</keyword>
<dbReference type="CDD" id="cd09271">
    <property type="entry name" value="RNase_H2-C"/>
    <property type="match status" value="1"/>
</dbReference>
<dbReference type="FunCoup" id="A0A1Y1Z3D6">
    <property type="interactions" value="37"/>
</dbReference>
<dbReference type="OrthoDB" id="6222486at2759"/>
<evidence type="ECO:0000313" key="1">
    <source>
        <dbReference type="EMBL" id="ORY04624.1"/>
    </source>
</evidence>
<protein>
    <submittedName>
        <fullName evidence="1">Uncharacterized protein</fullName>
    </submittedName>
</protein>
<comment type="caution">
    <text evidence="1">The sequence shown here is derived from an EMBL/GenBank/DDBJ whole genome shotgun (WGS) entry which is preliminary data.</text>
</comment>
<dbReference type="PANTHER" id="PTHR47204:SF1">
    <property type="entry name" value="RIBONUCLEASE H2 SUBUNIT C"/>
    <property type="match status" value="1"/>
</dbReference>